<reference evidence="2 4" key="2">
    <citation type="journal article" date="2019" name="Science, e1252229">
        <title>Invertible promoters mediate bacterial phase variation, antibiotic resistance, and host adaptation in the gut.</title>
        <authorList>
            <person name="Jiang X."/>
            <person name="Hall A.B."/>
            <person name="Arthur T.D."/>
            <person name="Plichta D.R."/>
            <person name="Covington C.T."/>
            <person name="Poyet M."/>
            <person name="Crothers J."/>
            <person name="Moses P.L."/>
            <person name="Tolonen A.C."/>
            <person name="Vlamakis H."/>
            <person name="Alm E.J."/>
            <person name="Xavier R.J."/>
        </authorList>
    </citation>
    <scope>NUCLEOTIDE SEQUENCE [LARGE SCALE GENOMIC DNA]</scope>
    <source>
        <strain evidence="2">Bf_0095</strain>
        <strain evidence="4">bf_0095</strain>
    </source>
</reference>
<dbReference type="AlphaFoldDB" id="A0A414L359"/>
<comment type="caution">
    <text evidence="1">The sequence shown here is derived from an EMBL/GenBank/DDBJ whole genome shotgun (WGS) entry which is preliminary data.</text>
</comment>
<reference evidence="1 3" key="1">
    <citation type="submission" date="2018-08" db="EMBL/GenBank/DDBJ databases">
        <title>A genome reference for cultivated species of the human gut microbiota.</title>
        <authorList>
            <person name="Zou Y."/>
            <person name="Xue W."/>
            <person name="Luo G."/>
        </authorList>
    </citation>
    <scope>NUCLEOTIDE SEQUENCE [LARGE SCALE GENOMIC DNA]</scope>
    <source>
        <strain evidence="1 3">AM27-17</strain>
    </source>
</reference>
<dbReference type="OrthoDB" id="9878168at2"/>
<proteinExistence type="predicted"/>
<keyword evidence="4" id="KW-1185">Reference proteome</keyword>
<dbReference type="RefSeq" id="WP_118223424.1">
    <property type="nucleotide sequence ID" value="NZ_BAABZC010000005.1"/>
</dbReference>
<dbReference type="EMBL" id="RCXO01000033">
    <property type="protein sequence ID" value="RYT77644.1"/>
    <property type="molecule type" value="Genomic_DNA"/>
</dbReference>
<sequence>MGEVKKLKEQSLPVPLSNIYHAAVGSALTLPMGVQGPPYRSGVNGHKNARHGYLAGFPAA</sequence>
<evidence type="ECO:0000313" key="1">
    <source>
        <dbReference type="EMBL" id="RHE89067.1"/>
    </source>
</evidence>
<accession>A0A414L359</accession>
<evidence type="ECO:0000313" key="4">
    <source>
        <dbReference type="Proteomes" id="UP000291191"/>
    </source>
</evidence>
<gene>
    <name evidence="1" type="ORF">DW712_19795</name>
    <name evidence="2" type="ORF">EAJ06_19795</name>
</gene>
<evidence type="ECO:0000313" key="3">
    <source>
        <dbReference type="Proteomes" id="UP000285650"/>
    </source>
</evidence>
<organism evidence="1 3">
    <name type="scientific">Bacteroides intestinalis</name>
    <dbReference type="NCBI Taxonomy" id="329854"/>
    <lineage>
        <taxon>Bacteria</taxon>
        <taxon>Pseudomonadati</taxon>
        <taxon>Bacteroidota</taxon>
        <taxon>Bacteroidia</taxon>
        <taxon>Bacteroidales</taxon>
        <taxon>Bacteroidaceae</taxon>
        <taxon>Bacteroides</taxon>
    </lineage>
</organism>
<dbReference type="Proteomes" id="UP000291191">
    <property type="component" value="Unassembled WGS sequence"/>
</dbReference>
<evidence type="ECO:0000313" key="2">
    <source>
        <dbReference type="EMBL" id="RYT77644.1"/>
    </source>
</evidence>
<name>A0A414L359_9BACE</name>
<protein>
    <submittedName>
        <fullName evidence="1">Uncharacterized protein</fullName>
    </submittedName>
</protein>
<dbReference type="Proteomes" id="UP000285650">
    <property type="component" value="Unassembled WGS sequence"/>
</dbReference>
<dbReference type="EMBL" id="QSKV01000016">
    <property type="protein sequence ID" value="RHE89067.1"/>
    <property type="molecule type" value="Genomic_DNA"/>
</dbReference>